<reference evidence="3 4" key="1">
    <citation type="journal article" date="2021" name="Commun. Biol.">
        <title>The genome of Shorea leprosula (Dipterocarpaceae) highlights the ecological relevance of drought in aseasonal tropical rainforests.</title>
        <authorList>
            <person name="Ng K.K.S."/>
            <person name="Kobayashi M.J."/>
            <person name="Fawcett J.A."/>
            <person name="Hatakeyama M."/>
            <person name="Paape T."/>
            <person name="Ng C.H."/>
            <person name="Ang C.C."/>
            <person name="Tnah L.H."/>
            <person name="Lee C.T."/>
            <person name="Nishiyama T."/>
            <person name="Sese J."/>
            <person name="O'Brien M.J."/>
            <person name="Copetti D."/>
            <person name="Mohd Noor M.I."/>
            <person name="Ong R.C."/>
            <person name="Putra M."/>
            <person name="Sireger I.Z."/>
            <person name="Indrioko S."/>
            <person name="Kosugi Y."/>
            <person name="Izuno A."/>
            <person name="Isagi Y."/>
            <person name="Lee S.L."/>
            <person name="Shimizu K.K."/>
        </authorList>
    </citation>
    <scope>NUCLEOTIDE SEQUENCE [LARGE SCALE GENOMIC DNA]</scope>
    <source>
        <strain evidence="3">214</strain>
    </source>
</reference>
<keyword evidence="4" id="KW-1185">Reference proteome</keyword>
<dbReference type="SUPFAM" id="SSF48452">
    <property type="entry name" value="TPR-like"/>
    <property type="match status" value="1"/>
</dbReference>
<keyword evidence="2" id="KW-0812">Transmembrane</keyword>
<dbReference type="Proteomes" id="UP001054252">
    <property type="component" value="Unassembled WGS sequence"/>
</dbReference>
<comment type="caution">
    <text evidence="3">The sequence shown here is derived from an EMBL/GenBank/DDBJ whole genome shotgun (WGS) entry which is preliminary data.</text>
</comment>
<protein>
    <submittedName>
        <fullName evidence="3">Uncharacterized protein</fullName>
    </submittedName>
</protein>
<feature type="transmembrane region" description="Helical" evidence="2">
    <location>
        <begin position="124"/>
        <end position="142"/>
    </location>
</feature>
<gene>
    <name evidence="3" type="ORF">SLEP1_g35363</name>
</gene>
<dbReference type="InterPro" id="IPR011990">
    <property type="entry name" value="TPR-like_helical_dom_sf"/>
</dbReference>
<evidence type="ECO:0000256" key="1">
    <source>
        <dbReference type="SAM" id="MobiDB-lite"/>
    </source>
</evidence>
<keyword evidence="2" id="KW-0472">Membrane</keyword>
<evidence type="ECO:0000313" key="4">
    <source>
        <dbReference type="Proteomes" id="UP001054252"/>
    </source>
</evidence>
<name>A0AAV5KN86_9ROSI</name>
<dbReference type="EMBL" id="BPVZ01000071">
    <property type="protein sequence ID" value="GKV25996.1"/>
    <property type="molecule type" value="Genomic_DNA"/>
</dbReference>
<evidence type="ECO:0000256" key="2">
    <source>
        <dbReference type="SAM" id="Phobius"/>
    </source>
</evidence>
<feature type="region of interest" description="Disordered" evidence="1">
    <location>
        <begin position="1"/>
        <end position="59"/>
    </location>
</feature>
<proteinExistence type="predicted"/>
<dbReference type="AlphaFoldDB" id="A0AAV5KN86"/>
<dbReference type="SMART" id="SM00028">
    <property type="entry name" value="TPR"/>
    <property type="match status" value="2"/>
</dbReference>
<sequence length="373" mass="41853">MQRQSLGSPVSKLHSHGGDDTIVAKDPRCRVAEDDDDNSKRKASKPRRLSFSPLSSPPLPSTSTLENFIHLIPILTLLCFLILYLSAHAPSQSDLAHFAQFKRSSKPGSRRRWRRRRRQERQPTRLGCLALVVVIVVFRNSASQIFCYNSIVSSMVVELGDWRAKRLSLQVCMLEREKGPYGFGAHFDRWSTLCTLDPQKKGRHLFLDFGEAPIGGSKHMEKLKSAVPDSLRRMVAESTLDDLPLTSSSLLDFFHSLPQFHQMVKDLSDPNAALCRKNQEAAFKLKHDGNRCFAAGDHAQALSCYSQALRVAPIDVDDGGKNLLATIYVNRASLFHKMGLLIESLQDCSRGLQLSPSYSKVNMLVEEKVYINC</sequence>
<dbReference type="PANTHER" id="PTHR47337:SF1">
    <property type="entry name" value="TETRATRICOPEPTIDE REPEAT (TPR)-LIKE SUPERFAMILY PROTEIN"/>
    <property type="match status" value="1"/>
</dbReference>
<dbReference type="Gene3D" id="1.25.40.10">
    <property type="entry name" value="Tetratricopeptide repeat domain"/>
    <property type="match status" value="1"/>
</dbReference>
<feature type="transmembrane region" description="Helical" evidence="2">
    <location>
        <begin position="68"/>
        <end position="87"/>
    </location>
</feature>
<feature type="compositionally biased region" description="Basic and acidic residues" evidence="1">
    <location>
        <begin position="16"/>
        <end position="32"/>
    </location>
</feature>
<organism evidence="3 4">
    <name type="scientific">Rubroshorea leprosula</name>
    <dbReference type="NCBI Taxonomy" id="152421"/>
    <lineage>
        <taxon>Eukaryota</taxon>
        <taxon>Viridiplantae</taxon>
        <taxon>Streptophyta</taxon>
        <taxon>Embryophyta</taxon>
        <taxon>Tracheophyta</taxon>
        <taxon>Spermatophyta</taxon>
        <taxon>Magnoliopsida</taxon>
        <taxon>eudicotyledons</taxon>
        <taxon>Gunneridae</taxon>
        <taxon>Pentapetalae</taxon>
        <taxon>rosids</taxon>
        <taxon>malvids</taxon>
        <taxon>Malvales</taxon>
        <taxon>Dipterocarpaceae</taxon>
        <taxon>Rubroshorea</taxon>
    </lineage>
</organism>
<keyword evidence="2" id="KW-1133">Transmembrane helix</keyword>
<evidence type="ECO:0000313" key="3">
    <source>
        <dbReference type="EMBL" id="GKV25996.1"/>
    </source>
</evidence>
<accession>A0AAV5KN86</accession>
<dbReference type="PANTHER" id="PTHR47337">
    <property type="entry name" value="TETRATRICOPEPTIDE REPEAT (TPR)-LIKE SUPERFAMILY PROTEIN"/>
    <property type="match status" value="1"/>
</dbReference>
<dbReference type="InterPro" id="IPR019734">
    <property type="entry name" value="TPR_rpt"/>
</dbReference>